<evidence type="ECO:0000259" key="6">
    <source>
        <dbReference type="SMART" id="SM00062"/>
    </source>
</evidence>
<dbReference type="SUPFAM" id="SSF53850">
    <property type="entry name" value="Periplasmic binding protein-like II"/>
    <property type="match status" value="1"/>
</dbReference>
<protein>
    <submittedName>
        <fullName evidence="7">Amino acid ABC transporter substrate-binding protein (PAAT family)</fullName>
    </submittedName>
</protein>
<comment type="similarity">
    <text evidence="2 4">Belongs to the bacterial solute-binding protein 3 family.</text>
</comment>
<gene>
    <name evidence="7" type="ORF">DFR74_10773</name>
</gene>
<dbReference type="RefSeq" id="WP_067514151.1">
    <property type="nucleotide sequence ID" value="NZ_CP107943.1"/>
</dbReference>
<comment type="caution">
    <text evidence="7">The sequence shown here is derived from an EMBL/GenBank/DDBJ whole genome shotgun (WGS) entry which is preliminary data.</text>
</comment>
<feature type="chain" id="PRO_5039388287" evidence="5">
    <location>
        <begin position="21"/>
        <end position="250"/>
    </location>
</feature>
<sequence length="250" mass="26372">MRRKLFAAVFAVVAATGLTACGGSDDPSVLKIGTEGTYAPFSFQGTDGALTGYDVEVARAVGDKLGRTVEFVQTPWDAIFAGLESKRFDVVANQVTITDDRKTKYAFSAPYTVSQGVVVTRADDNSVASLADVAGKTCAQTVTSNWGAAATEAGANVEGVEGWVQAIQLLKSGRVDCTLNDSLVVREYLKTSGDASVKIATETGETSEMAFAARQDDPVVAELDRALSELRADGTLARISEKYFGTDVSQ</sequence>
<evidence type="ECO:0000256" key="3">
    <source>
        <dbReference type="ARBA" id="ARBA00022729"/>
    </source>
</evidence>
<keyword evidence="8" id="KW-1185">Reference proteome</keyword>
<evidence type="ECO:0000256" key="2">
    <source>
        <dbReference type="ARBA" id="ARBA00010333"/>
    </source>
</evidence>
<organism evidence="7 8">
    <name type="scientific">Nocardia puris</name>
    <dbReference type="NCBI Taxonomy" id="208602"/>
    <lineage>
        <taxon>Bacteria</taxon>
        <taxon>Bacillati</taxon>
        <taxon>Actinomycetota</taxon>
        <taxon>Actinomycetes</taxon>
        <taxon>Mycobacteriales</taxon>
        <taxon>Nocardiaceae</taxon>
        <taxon>Nocardia</taxon>
    </lineage>
</organism>
<name>A0A366DHC6_9NOCA</name>
<dbReference type="PANTHER" id="PTHR35936">
    <property type="entry name" value="MEMBRANE-BOUND LYTIC MUREIN TRANSGLYCOSYLASE F"/>
    <property type="match status" value="1"/>
</dbReference>
<dbReference type="PANTHER" id="PTHR35936:SF34">
    <property type="entry name" value="ABC TRANSPORTER EXTRACELLULAR-BINDING PROTEIN YCKB-RELATED"/>
    <property type="match status" value="1"/>
</dbReference>
<feature type="signal peptide" evidence="5">
    <location>
        <begin position="1"/>
        <end position="20"/>
    </location>
</feature>
<proteinExistence type="inferred from homology"/>
<dbReference type="CDD" id="cd13711">
    <property type="entry name" value="PBP2_Ngo0372_TcyA"/>
    <property type="match status" value="1"/>
</dbReference>
<reference evidence="7 8" key="1">
    <citation type="submission" date="2018-06" db="EMBL/GenBank/DDBJ databases">
        <title>Genomic Encyclopedia of Type Strains, Phase IV (KMG-IV): sequencing the most valuable type-strain genomes for metagenomic binning, comparative biology and taxonomic classification.</title>
        <authorList>
            <person name="Goeker M."/>
        </authorList>
    </citation>
    <scope>NUCLEOTIDE SEQUENCE [LARGE SCALE GENOMIC DNA]</scope>
    <source>
        <strain evidence="7 8">DSM 44599</strain>
    </source>
</reference>
<keyword evidence="3 5" id="KW-0732">Signal</keyword>
<evidence type="ECO:0000313" key="8">
    <source>
        <dbReference type="Proteomes" id="UP000252586"/>
    </source>
</evidence>
<dbReference type="Pfam" id="PF00497">
    <property type="entry name" value="SBP_bac_3"/>
    <property type="match status" value="1"/>
</dbReference>
<dbReference type="Proteomes" id="UP000252586">
    <property type="component" value="Unassembled WGS sequence"/>
</dbReference>
<feature type="domain" description="Solute-binding protein family 3/N-terminal" evidence="6">
    <location>
        <begin position="29"/>
        <end position="247"/>
    </location>
</feature>
<dbReference type="OrthoDB" id="9814902at2"/>
<dbReference type="GO" id="GO:0030313">
    <property type="term" value="C:cell envelope"/>
    <property type="evidence" value="ECO:0007669"/>
    <property type="project" value="UniProtKB-SubCell"/>
</dbReference>
<dbReference type="InterPro" id="IPR001638">
    <property type="entry name" value="Solute-binding_3/MltF_N"/>
</dbReference>
<dbReference type="AlphaFoldDB" id="A0A366DHC6"/>
<evidence type="ECO:0000313" key="7">
    <source>
        <dbReference type="EMBL" id="RBO89396.1"/>
    </source>
</evidence>
<dbReference type="EMBL" id="QNRE01000007">
    <property type="protein sequence ID" value="RBO89396.1"/>
    <property type="molecule type" value="Genomic_DNA"/>
</dbReference>
<dbReference type="STRING" id="1210090.GCA_001613185_06582"/>
<dbReference type="PROSITE" id="PS51257">
    <property type="entry name" value="PROKAR_LIPOPROTEIN"/>
    <property type="match status" value="1"/>
</dbReference>
<dbReference type="PROSITE" id="PS01039">
    <property type="entry name" value="SBP_BACTERIAL_3"/>
    <property type="match status" value="1"/>
</dbReference>
<accession>A0A366DHC6</accession>
<comment type="subcellular location">
    <subcellularLocation>
        <location evidence="1">Cell envelope</location>
    </subcellularLocation>
</comment>
<dbReference type="InterPro" id="IPR018313">
    <property type="entry name" value="SBP_3_CS"/>
</dbReference>
<dbReference type="SMART" id="SM00062">
    <property type="entry name" value="PBPb"/>
    <property type="match status" value="1"/>
</dbReference>
<evidence type="ECO:0000256" key="4">
    <source>
        <dbReference type="RuleBase" id="RU003744"/>
    </source>
</evidence>
<evidence type="ECO:0000256" key="1">
    <source>
        <dbReference type="ARBA" id="ARBA00004196"/>
    </source>
</evidence>
<evidence type="ECO:0000256" key="5">
    <source>
        <dbReference type="SAM" id="SignalP"/>
    </source>
</evidence>
<dbReference type="Gene3D" id="3.40.190.10">
    <property type="entry name" value="Periplasmic binding protein-like II"/>
    <property type="match status" value="2"/>
</dbReference>